<dbReference type="Gene3D" id="1.10.260.40">
    <property type="entry name" value="lambda repressor-like DNA-binding domains"/>
    <property type="match status" value="1"/>
</dbReference>
<evidence type="ECO:0000256" key="3">
    <source>
        <dbReference type="ARBA" id="ARBA00023163"/>
    </source>
</evidence>
<keyword evidence="3" id="KW-0804">Transcription</keyword>
<evidence type="ECO:0000259" key="4">
    <source>
        <dbReference type="PROSITE" id="PS50932"/>
    </source>
</evidence>
<dbReference type="Proteomes" id="UP000759443">
    <property type="component" value="Unassembled WGS sequence"/>
</dbReference>
<organism evidence="5 6">
    <name type="scientific">Rhizobium halophytocola</name>
    <dbReference type="NCBI Taxonomy" id="735519"/>
    <lineage>
        <taxon>Bacteria</taxon>
        <taxon>Pseudomonadati</taxon>
        <taxon>Pseudomonadota</taxon>
        <taxon>Alphaproteobacteria</taxon>
        <taxon>Hyphomicrobiales</taxon>
        <taxon>Rhizobiaceae</taxon>
        <taxon>Rhizobium/Agrobacterium group</taxon>
        <taxon>Rhizobium</taxon>
    </lineage>
</organism>
<dbReference type="Pfam" id="PF00356">
    <property type="entry name" value="LacI"/>
    <property type="match status" value="1"/>
</dbReference>
<gene>
    <name evidence="5" type="ORF">J2Z17_003055</name>
</gene>
<dbReference type="PROSITE" id="PS50932">
    <property type="entry name" value="HTH_LACI_2"/>
    <property type="match status" value="1"/>
</dbReference>
<dbReference type="SUPFAM" id="SSF47413">
    <property type="entry name" value="lambda repressor-like DNA-binding domains"/>
    <property type="match status" value="1"/>
</dbReference>
<accession>A0ABS4E0Y9</accession>
<reference evidence="5 6" key="1">
    <citation type="submission" date="2021-03" db="EMBL/GenBank/DDBJ databases">
        <title>Genomic Encyclopedia of Type Strains, Phase IV (KMG-IV): sequencing the most valuable type-strain genomes for metagenomic binning, comparative biology and taxonomic classification.</title>
        <authorList>
            <person name="Goeker M."/>
        </authorList>
    </citation>
    <scope>NUCLEOTIDE SEQUENCE [LARGE SCALE GENOMIC DNA]</scope>
    <source>
        <strain evidence="5 6">DSM 21600</strain>
    </source>
</reference>
<evidence type="ECO:0000256" key="1">
    <source>
        <dbReference type="ARBA" id="ARBA00023015"/>
    </source>
</evidence>
<name>A0ABS4E0Y9_9HYPH</name>
<dbReference type="PANTHER" id="PTHR30146">
    <property type="entry name" value="LACI-RELATED TRANSCRIPTIONAL REPRESSOR"/>
    <property type="match status" value="1"/>
</dbReference>
<dbReference type="RefSeq" id="WP_209946461.1">
    <property type="nucleotide sequence ID" value="NZ_JAGGJU010000008.1"/>
</dbReference>
<dbReference type="PANTHER" id="PTHR30146:SF149">
    <property type="entry name" value="HTH-TYPE TRANSCRIPTIONAL REGULATOR EBGR"/>
    <property type="match status" value="1"/>
</dbReference>
<proteinExistence type="predicted"/>
<dbReference type="InterPro" id="IPR010982">
    <property type="entry name" value="Lambda_DNA-bd_dom_sf"/>
</dbReference>
<protein>
    <submittedName>
        <fullName evidence="5">LacI family transcriptional regulator</fullName>
    </submittedName>
</protein>
<evidence type="ECO:0000313" key="5">
    <source>
        <dbReference type="EMBL" id="MBP1851607.1"/>
    </source>
</evidence>
<dbReference type="InterPro" id="IPR000843">
    <property type="entry name" value="HTH_LacI"/>
</dbReference>
<dbReference type="CDD" id="cd01544">
    <property type="entry name" value="PBP1_GalR"/>
    <property type="match status" value="1"/>
</dbReference>
<evidence type="ECO:0000256" key="2">
    <source>
        <dbReference type="ARBA" id="ARBA00023125"/>
    </source>
</evidence>
<comment type="caution">
    <text evidence="5">The sequence shown here is derived from an EMBL/GenBank/DDBJ whole genome shotgun (WGS) entry which is preliminary data.</text>
</comment>
<dbReference type="SUPFAM" id="SSF53822">
    <property type="entry name" value="Periplasmic binding protein-like I"/>
    <property type="match status" value="1"/>
</dbReference>
<keyword evidence="6" id="KW-1185">Reference proteome</keyword>
<dbReference type="SMART" id="SM00354">
    <property type="entry name" value="HTH_LACI"/>
    <property type="match status" value="1"/>
</dbReference>
<dbReference type="PROSITE" id="PS00356">
    <property type="entry name" value="HTH_LACI_1"/>
    <property type="match status" value="1"/>
</dbReference>
<dbReference type="Gene3D" id="3.40.50.2300">
    <property type="match status" value="2"/>
</dbReference>
<dbReference type="InterPro" id="IPR028082">
    <property type="entry name" value="Peripla_BP_I"/>
</dbReference>
<sequence>MVTIREIAKAVGVSSGTVSRVLNYDPTLSVSAQKRQAIIETAEALNYETPRNRRLETAAHLHPRPLSIPRLAIVHFLEPSEELIDPYYIGVRLGIENRCRELKAEVVKVFHSEATAGAGLLQAMSGVIAIGKHSVEEVEWLQQCSRHLVFADFVPKAPQVDCVSSDLAQATRTLLDGLHAAGYRRIAFIGAHDPINGDGKLFGERRCRAYVDWQREHGSFDESLVSLGDHNTHGQNLRLEVGYEQARRILALAERPDAIIAANDNMAIGAYRAIQEAGLSVPRDIAVVSYNDIPVAQFLSPPLSTMKILGEPIGETAVDLLGERINGRTYAKRVSIPTEMIWRDSCRKPPM</sequence>
<evidence type="ECO:0000313" key="6">
    <source>
        <dbReference type="Proteomes" id="UP000759443"/>
    </source>
</evidence>
<dbReference type="Pfam" id="PF13377">
    <property type="entry name" value="Peripla_BP_3"/>
    <property type="match status" value="1"/>
</dbReference>
<keyword evidence="2" id="KW-0238">DNA-binding</keyword>
<keyword evidence="1" id="KW-0805">Transcription regulation</keyword>
<dbReference type="CDD" id="cd01392">
    <property type="entry name" value="HTH_LacI"/>
    <property type="match status" value="1"/>
</dbReference>
<dbReference type="InterPro" id="IPR046335">
    <property type="entry name" value="LacI/GalR-like_sensor"/>
</dbReference>
<dbReference type="EMBL" id="JAGGJU010000008">
    <property type="protein sequence ID" value="MBP1851607.1"/>
    <property type="molecule type" value="Genomic_DNA"/>
</dbReference>
<feature type="domain" description="HTH lacI-type" evidence="4">
    <location>
        <begin position="2"/>
        <end position="58"/>
    </location>
</feature>